<dbReference type="SUPFAM" id="SSF48350">
    <property type="entry name" value="GTPase activation domain, GAP"/>
    <property type="match status" value="1"/>
</dbReference>
<dbReference type="AlphaFoldDB" id="A8X7Z6"/>
<evidence type="ECO:0000259" key="6">
    <source>
        <dbReference type="PROSITE" id="PS50003"/>
    </source>
</evidence>
<dbReference type="InterPro" id="IPR027267">
    <property type="entry name" value="AH/BAR_dom_sf"/>
</dbReference>
<dbReference type="Gene3D" id="1.10.555.10">
    <property type="entry name" value="Rho GTPase activation protein"/>
    <property type="match status" value="1"/>
</dbReference>
<dbReference type="eggNOG" id="KOG1451">
    <property type="taxonomic scope" value="Eukaryota"/>
</dbReference>
<keyword evidence="1 3" id="KW-0728">SH3 domain</keyword>
<dbReference type="PROSITE" id="PS50003">
    <property type="entry name" value="PH_DOMAIN"/>
    <property type="match status" value="1"/>
</dbReference>
<dbReference type="GO" id="GO:0005737">
    <property type="term" value="C:cytoplasm"/>
    <property type="evidence" value="ECO:0007669"/>
    <property type="project" value="InterPro"/>
</dbReference>
<protein>
    <submittedName>
        <fullName evidence="8">Protein CBG09025</fullName>
    </submittedName>
</protein>
<dbReference type="EMBL" id="HE601284">
    <property type="protein sequence ID" value="CAP28757.2"/>
    <property type="molecule type" value="Genomic_DNA"/>
</dbReference>
<feature type="compositionally biased region" description="Polar residues" evidence="4">
    <location>
        <begin position="657"/>
        <end position="691"/>
    </location>
</feature>
<evidence type="ECO:0000256" key="1">
    <source>
        <dbReference type="ARBA" id="ARBA00022443"/>
    </source>
</evidence>
<dbReference type="HOGENOM" id="CLU_011532_2_0_1"/>
<feature type="domain" description="PH" evidence="6">
    <location>
        <begin position="269"/>
        <end position="386"/>
    </location>
</feature>
<reference evidence="8 9" key="2">
    <citation type="journal article" date="2011" name="PLoS Genet.">
        <title>Caenorhabditis briggsae recombinant inbred line genotypes reveal inter-strain incompatibility and the evolution of recombination.</title>
        <authorList>
            <person name="Ross J.A."/>
            <person name="Koboldt D.C."/>
            <person name="Staisch J.E."/>
            <person name="Chamberlin H.M."/>
            <person name="Gupta B.P."/>
            <person name="Miller R.D."/>
            <person name="Baird S.E."/>
            <person name="Haag E.S."/>
        </authorList>
    </citation>
    <scope>NUCLEOTIDE SEQUENCE [LARGE SCALE GENOMIC DNA]</scope>
    <source>
        <strain evidence="8 9">AF16</strain>
    </source>
</reference>
<accession>A8X7Z6</accession>
<dbReference type="FunFam" id="1.20.1270.60:FF:000147">
    <property type="entry name" value="Protein CBG09025"/>
    <property type="match status" value="1"/>
</dbReference>
<gene>
    <name evidence="8 10" type="ORF">CBG09025</name>
    <name evidence="8" type="ORF">CBG_09025</name>
</gene>
<dbReference type="SMART" id="SM00326">
    <property type="entry name" value="SH3"/>
    <property type="match status" value="1"/>
</dbReference>
<dbReference type="GO" id="GO:0007165">
    <property type="term" value="P:signal transduction"/>
    <property type="evidence" value="ECO:0007669"/>
    <property type="project" value="InterPro"/>
</dbReference>
<dbReference type="Gene3D" id="2.30.30.40">
    <property type="entry name" value="SH3 Domains"/>
    <property type="match status" value="1"/>
</dbReference>
<dbReference type="FunCoup" id="A8X7Z6">
    <property type="interactions" value="1923"/>
</dbReference>
<dbReference type="CDD" id="cd07602">
    <property type="entry name" value="BAR_RhoGAP_OPHN1-like"/>
    <property type="match status" value="1"/>
</dbReference>
<dbReference type="Gene3D" id="2.30.29.30">
    <property type="entry name" value="Pleckstrin-homology domain (PH domain)/Phosphotyrosine-binding domain (PTB)"/>
    <property type="match status" value="1"/>
</dbReference>
<dbReference type="SMART" id="SM00233">
    <property type="entry name" value="PH"/>
    <property type="match status" value="1"/>
</dbReference>
<proteinExistence type="predicted"/>
<reference evidence="8 9" key="1">
    <citation type="journal article" date="2003" name="PLoS Biol.">
        <title>The genome sequence of Caenorhabditis briggsae: a platform for comparative genomics.</title>
        <authorList>
            <person name="Stein L.D."/>
            <person name="Bao Z."/>
            <person name="Blasiar D."/>
            <person name="Blumenthal T."/>
            <person name="Brent M.R."/>
            <person name="Chen N."/>
            <person name="Chinwalla A."/>
            <person name="Clarke L."/>
            <person name="Clee C."/>
            <person name="Coghlan A."/>
            <person name="Coulson A."/>
            <person name="D'Eustachio P."/>
            <person name="Fitch D.H."/>
            <person name="Fulton L.A."/>
            <person name="Fulton R.E."/>
            <person name="Griffiths-Jones S."/>
            <person name="Harris T.W."/>
            <person name="Hillier L.W."/>
            <person name="Kamath R."/>
            <person name="Kuwabara P.E."/>
            <person name="Mardis E.R."/>
            <person name="Marra M.A."/>
            <person name="Miner T.L."/>
            <person name="Minx P."/>
            <person name="Mullikin J.C."/>
            <person name="Plumb R.W."/>
            <person name="Rogers J."/>
            <person name="Schein J.E."/>
            <person name="Sohrmann M."/>
            <person name="Spieth J."/>
            <person name="Stajich J.E."/>
            <person name="Wei C."/>
            <person name="Willey D."/>
            <person name="Wilson R.K."/>
            <person name="Durbin R."/>
            <person name="Waterston R.H."/>
        </authorList>
    </citation>
    <scope>NUCLEOTIDE SEQUENCE [LARGE SCALE GENOMIC DNA]</scope>
    <source>
        <strain evidence="8 9">AF16</strain>
    </source>
</reference>
<dbReference type="FunFam" id="2.30.30.40:FF:000055">
    <property type="entry name" value="rho GTPase-activating protein 26 isoform X1"/>
    <property type="match status" value="1"/>
</dbReference>
<dbReference type="SUPFAM" id="SSF103657">
    <property type="entry name" value="BAR/IMD domain-like"/>
    <property type="match status" value="1"/>
</dbReference>
<keyword evidence="9" id="KW-1185">Reference proteome</keyword>
<dbReference type="InterPro" id="IPR001849">
    <property type="entry name" value="PH_domain"/>
</dbReference>
<dbReference type="SUPFAM" id="SSF50729">
    <property type="entry name" value="PH domain-like"/>
    <property type="match status" value="1"/>
</dbReference>
<dbReference type="PANTHER" id="PTHR12552:SF1">
    <property type="entry name" value="RHO GTPASE-ACTIVATING PROTEIN GRAF"/>
    <property type="match status" value="1"/>
</dbReference>
<dbReference type="PROSITE" id="PS50002">
    <property type="entry name" value="SH3"/>
    <property type="match status" value="1"/>
</dbReference>
<dbReference type="InterPro" id="IPR004148">
    <property type="entry name" value="BAR_dom"/>
</dbReference>
<dbReference type="RefSeq" id="XP_045093914.1">
    <property type="nucleotide sequence ID" value="XM_045243639.1"/>
</dbReference>
<dbReference type="CDD" id="cd11882">
    <property type="entry name" value="SH3_GRAF-like"/>
    <property type="match status" value="1"/>
</dbReference>
<dbReference type="SUPFAM" id="SSF50044">
    <property type="entry name" value="SH3-domain"/>
    <property type="match status" value="1"/>
</dbReference>
<feature type="domain" description="SH3" evidence="5">
    <location>
        <begin position="875"/>
        <end position="934"/>
    </location>
</feature>
<feature type="region of interest" description="Disordered" evidence="4">
    <location>
        <begin position="724"/>
        <end position="745"/>
    </location>
</feature>
<evidence type="ECO:0000256" key="2">
    <source>
        <dbReference type="ARBA" id="ARBA00022468"/>
    </source>
</evidence>
<evidence type="ECO:0000313" key="10">
    <source>
        <dbReference type="WormBase" id="CBG09025a"/>
    </source>
</evidence>
<dbReference type="InterPro" id="IPR008936">
    <property type="entry name" value="Rho_GTPase_activation_prot"/>
</dbReference>
<evidence type="ECO:0000256" key="4">
    <source>
        <dbReference type="SAM" id="MobiDB-lite"/>
    </source>
</evidence>
<dbReference type="PROSITE" id="PS50238">
    <property type="entry name" value="RHOGAP"/>
    <property type="match status" value="1"/>
</dbReference>
<dbReference type="SMART" id="SM00324">
    <property type="entry name" value="RhoGAP"/>
    <property type="match status" value="1"/>
</dbReference>
<dbReference type="InterPro" id="IPR047234">
    <property type="entry name" value="GRAF_fam"/>
</dbReference>
<name>A8X7Z6_CAEBR</name>
<dbReference type="Proteomes" id="UP000008549">
    <property type="component" value="Unassembled WGS sequence"/>
</dbReference>
<keyword evidence="2" id="KW-0343">GTPase activation</keyword>
<organism evidence="8 9">
    <name type="scientific">Caenorhabditis briggsae</name>
    <dbReference type="NCBI Taxonomy" id="6238"/>
    <lineage>
        <taxon>Eukaryota</taxon>
        <taxon>Metazoa</taxon>
        <taxon>Ecdysozoa</taxon>
        <taxon>Nematoda</taxon>
        <taxon>Chromadorea</taxon>
        <taxon>Rhabditida</taxon>
        <taxon>Rhabditina</taxon>
        <taxon>Rhabditomorpha</taxon>
        <taxon>Rhabditoidea</taxon>
        <taxon>Rhabditidae</taxon>
        <taxon>Peloderinae</taxon>
        <taxon>Caenorhabditis</taxon>
    </lineage>
</organism>
<dbReference type="KEGG" id="cbr:CBG_09025"/>
<dbReference type="PANTHER" id="PTHR12552">
    <property type="entry name" value="OLIGOPHRENIN 1"/>
    <property type="match status" value="1"/>
</dbReference>
<feature type="domain" description="Rho-GAP" evidence="7">
    <location>
        <begin position="438"/>
        <end position="625"/>
    </location>
</feature>
<dbReference type="InParanoid" id="A8X7Z6"/>
<dbReference type="GeneID" id="8583161"/>
<dbReference type="FunFam" id="1.10.555.10:FF:000006">
    <property type="entry name" value="Rho GTPase activating protein 26"/>
    <property type="match status" value="1"/>
</dbReference>
<dbReference type="WormBase" id="CBG09025a">
    <property type="protein sequence ID" value="CBP41430"/>
    <property type="gene ID" value="WBGene00030696"/>
</dbReference>
<dbReference type="GO" id="GO:0005096">
    <property type="term" value="F:GTPase activator activity"/>
    <property type="evidence" value="ECO:0000318"/>
    <property type="project" value="GO_Central"/>
</dbReference>
<dbReference type="Pfam" id="PF00620">
    <property type="entry name" value="RhoGAP"/>
    <property type="match status" value="1"/>
</dbReference>
<dbReference type="Gene3D" id="1.20.1270.60">
    <property type="entry name" value="Arfaptin homology (AH) domain/BAR domain"/>
    <property type="match status" value="1"/>
</dbReference>
<dbReference type="Pfam" id="PF14604">
    <property type="entry name" value="SH3_9"/>
    <property type="match status" value="1"/>
</dbReference>
<dbReference type="InterPro" id="IPR001452">
    <property type="entry name" value="SH3_domain"/>
</dbReference>
<evidence type="ECO:0000313" key="9">
    <source>
        <dbReference type="Proteomes" id="UP000008549"/>
    </source>
</evidence>
<dbReference type="OMA" id="MRSPMVQ"/>
<evidence type="ECO:0000259" key="5">
    <source>
        <dbReference type="PROSITE" id="PS50002"/>
    </source>
</evidence>
<dbReference type="CTD" id="8583161"/>
<feature type="region of interest" description="Disordered" evidence="4">
    <location>
        <begin position="631"/>
        <end position="691"/>
    </location>
</feature>
<dbReference type="InterPro" id="IPR036028">
    <property type="entry name" value="SH3-like_dom_sf"/>
</dbReference>
<evidence type="ECO:0000259" key="7">
    <source>
        <dbReference type="PROSITE" id="PS50238"/>
    </source>
</evidence>
<dbReference type="InterPro" id="IPR011993">
    <property type="entry name" value="PH-like_dom_sf"/>
</dbReference>
<evidence type="ECO:0000313" key="8">
    <source>
        <dbReference type="EMBL" id="CAP28757.2"/>
    </source>
</evidence>
<dbReference type="CDD" id="cd01249">
    <property type="entry name" value="BAR-PH_GRAF_family"/>
    <property type="match status" value="1"/>
</dbReference>
<dbReference type="InterPro" id="IPR000198">
    <property type="entry name" value="RhoGAP_dom"/>
</dbReference>
<dbReference type="Pfam" id="PF16746">
    <property type="entry name" value="BAR_3"/>
    <property type="match status" value="1"/>
</dbReference>
<evidence type="ECO:0000256" key="3">
    <source>
        <dbReference type="PROSITE-ProRule" id="PRU00192"/>
    </source>
</evidence>
<dbReference type="STRING" id="6238.A8X7Z6"/>
<dbReference type="InterPro" id="IPR047225">
    <property type="entry name" value="PH_GRAF"/>
</dbReference>
<sequence>MVLRALEFSDSISDSPWFRQNLHDHEVALDDAFKNIKLIENQCKDLIACTKKLSTAQRAFAKTLSEFKIETVGTNQTDDERFIATCLKEFASLINQVEDERMKLVGQAEESYLEPIKKFRTEAIGKTLKEEKNKYDKESSKFYSTLEKHLHLSTLRNNDFRAADAQLETQQKNFFQASLQYVAEVQSVQERMRFEFVETLGSYVYSWLSFFHVGSVIHQDFKPFLDNVQTKVLKTKENYMATNAEAEELKRKLLASHTKPGSEERRPTPSIKQGYVYMQEKSKIPKTIGRDVLLGRWTKYYCVYSRETRIFTMVSANSATKTDMKSAVAQTATFKFKSCSRRSVDSIDKRFCFDVCVEEKNDVMTMQALSEKDLCEWIDAMDGAKQNSYTAGENPSCSTYQKISSISVILFSAPSPPLYVFPFFFDPLSAAVQHQFSSQLDDIGFEFVQQCIDILEESGIHEQGVYRNCGVTSKVQKLMQLGLDRRKASEKGGLNLRDEEWETKTISSAVKTFLRNLPEPLMTFELHNVFINAAKMGDATMRIDHIHFYVHQLPPQHLRMLETVVRHLTRVADLSNENLMTVSNLGVCFGPTLLRPKEETVAAIMDIKFCNVVVEVLISNYDKIFKTKPKSSFGSAVPPKPDHHNVNDNGRPLATRSFGTSVQSPITHRSRSPKTPGSGSKIVRSTQVVSSSYSRGMQKRDAMFPSEIARYGAGFDVSQLSDFSNDADKSPLTSPTTVAPLASGSIEEIDEVSKKERNSSDSLNSLGSLGSVGDESTATVVAAPDVFEKSNVKRKFELKEIQLIGLFSAKYSVSYASTYNRIPADSSKLTSSISCTTVDTTGVVETSFTSLTRQNYLRGTLNNSSSSPMGPTYKYLSRRVKTLYACTPDHHSELSFEPGQIITNVYESNEDGWLVGTLNGKTGLIPSNYVEPLP</sequence>